<dbReference type="SUPFAM" id="SSF52266">
    <property type="entry name" value="SGNH hydrolase"/>
    <property type="match status" value="1"/>
</dbReference>
<dbReference type="EMBL" id="CP048788">
    <property type="protein sequence ID" value="QJF50108.1"/>
    <property type="molecule type" value="Genomic_DNA"/>
</dbReference>
<accession>A0A858SQH5</accession>
<dbReference type="GO" id="GO:0016788">
    <property type="term" value="F:hydrolase activity, acting on ester bonds"/>
    <property type="evidence" value="ECO:0007669"/>
    <property type="project" value="UniProtKB-ARBA"/>
</dbReference>
<dbReference type="Pfam" id="PF13472">
    <property type="entry name" value="Lipase_GDSL_2"/>
    <property type="match status" value="1"/>
</dbReference>
<dbReference type="KEGG" id="rpon:G3256_02455"/>
<protein>
    <submittedName>
        <fullName evidence="2">Hydrolase</fullName>
    </submittedName>
</protein>
<dbReference type="InterPro" id="IPR051532">
    <property type="entry name" value="Ester_Hydrolysis_Enzymes"/>
</dbReference>
<dbReference type="Proteomes" id="UP000503308">
    <property type="component" value="Chromosome"/>
</dbReference>
<gene>
    <name evidence="2" type="ORF">G3256_02455</name>
</gene>
<dbReference type="Gene3D" id="3.40.50.1110">
    <property type="entry name" value="SGNH hydrolase"/>
    <property type="match status" value="1"/>
</dbReference>
<evidence type="ECO:0000313" key="3">
    <source>
        <dbReference type="Proteomes" id="UP000503308"/>
    </source>
</evidence>
<sequence>MSLRTVLCFGDSNTHGTRAMRWATDRRRHDRKDRWTSVMAKALGPGWEVIPEGHPGRTAVFDDPVEGAHKNGLRVLQALLETHRPLDLVIVMLGTNDLKARFGVSAHDISLGLQRMVQEIRRSDCGPDGAPPAVLLAAPVQVLETGIFIDTFAGAAAKSAALPDLLRAVAEAGQAGFADMNDAAAVDPVDGVHLDATAHAAIGAAMARAVTQTFAP</sequence>
<dbReference type="PANTHER" id="PTHR30383">
    <property type="entry name" value="THIOESTERASE 1/PROTEASE 1/LYSOPHOSPHOLIPASE L1"/>
    <property type="match status" value="1"/>
</dbReference>
<proteinExistence type="predicted"/>
<evidence type="ECO:0000313" key="2">
    <source>
        <dbReference type="EMBL" id="QJF50108.1"/>
    </source>
</evidence>
<reference evidence="2 3" key="1">
    <citation type="submission" date="2020-02" db="EMBL/GenBank/DDBJ databases">
        <title>Genome sequence of Roseobacter ponti.</title>
        <authorList>
            <person name="Hollensteiner J."/>
            <person name="Schneider D."/>
            <person name="Poehlein A."/>
            <person name="Daniel R."/>
        </authorList>
    </citation>
    <scope>NUCLEOTIDE SEQUENCE [LARGE SCALE GENOMIC DNA]</scope>
    <source>
        <strain evidence="2 3">DSM 106830</strain>
    </source>
</reference>
<dbReference type="RefSeq" id="WP_169639332.1">
    <property type="nucleotide sequence ID" value="NZ_CP048788.1"/>
</dbReference>
<dbReference type="InterPro" id="IPR013830">
    <property type="entry name" value="SGNH_hydro"/>
</dbReference>
<keyword evidence="3" id="KW-1185">Reference proteome</keyword>
<organism evidence="2 3">
    <name type="scientific">Roseobacter ponti</name>
    <dbReference type="NCBI Taxonomy" id="1891787"/>
    <lineage>
        <taxon>Bacteria</taxon>
        <taxon>Pseudomonadati</taxon>
        <taxon>Pseudomonadota</taxon>
        <taxon>Alphaproteobacteria</taxon>
        <taxon>Rhodobacterales</taxon>
        <taxon>Roseobacteraceae</taxon>
        <taxon>Roseobacter</taxon>
    </lineage>
</organism>
<evidence type="ECO:0000259" key="1">
    <source>
        <dbReference type="Pfam" id="PF13472"/>
    </source>
</evidence>
<dbReference type="AlphaFoldDB" id="A0A858SQH5"/>
<name>A0A858SQH5_9RHOB</name>
<dbReference type="InterPro" id="IPR036514">
    <property type="entry name" value="SGNH_hydro_sf"/>
</dbReference>
<keyword evidence="2" id="KW-0378">Hydrolase</keyword>
<feature type="domain" description="SGNH hydrolase-type esterase" evidence="1">
    <location>
        <begin position="8"/>
        <end position="200"/>
    </location>
</feature>
<dbReference type="PANTHER" id="PTHR30383:SF29">
    <property type="entry name" value="SGNH HYDROLASE-TYPE ESTERASE DOMAIN-CONTAINING PROTEIN"/>
    <property type="match status" value="1"/>
</dbReference>